<dbReference type="HOGENOM" id="CLU_3071020_0_0_1"/>
<gene>
    <name evidence="1" type="ORF">IscW_ISCW007633</name>
</gene>
<dbReference type="PaxDb" id="6945-B7PSR7"/>
<accession>B7PSR7</accession>
<name>B7PSR7_IXOSC</name>
<dbReference type="EMBL" id="DS780007">
    <property type="protein sequence ID" value="EEC09639.1"/>
    <property type="molecule type" value="Genomic_DNA"/>
</dbReference>
<reference evidence="2" key="2">
    <citation type="submission" date="2020-05" db="UniProtKB">
        <authorList>
            <consortium name="EnsemblMetazoa"/>
        </authorList>
    </citation>
    <scope>IDENTIFICATION</scope>
    <source>
        <strain evidence="2">wikel</strain>
    </source>
</reference>
<dbReference type="EnsemblMetazoa" id="ISCW007633-RA">
    <property type="protein sequence ID" value="ISCW007633-PA"/>
    <property type="gene ID" value="ISCW007633"/>
</dbReference>
<dbReference type="EMBL" id="ABJB010402150">
    <property type="status" value="NOT_ANNOTATED_CDS"/>
    <property type="molecule type" value="Genomic_DNA"/>
</dbReference>
<dbReference type="InParanoid" id="B7PSR7"/>
<evidence type="ECO:0000313" key="2">
    <source>
        <dbReference type="EnsemblMetazoa" id="ISCW007633-PA"/>
    </source>
</evidence>
<dbReference type="VEuPathDB" id="VectorBase:ISCP_024369"/>
<dbReference type="Proteomes" id="UP000001555">
    <property type="component" value="Unassembled WGS sequence"/>
</dbReference>
<evidence type="ECO:0000313" key="1">
    <source>
        <dbReference type="EMBL" id="EEC09639.1"/>
    </source>
</evidence>
<keyword evidence="3" id="KW-1185">Reference proteome</keyword>
<reference evidence="1 3" key="1">
    <citation type="submission" date="2008-03" db="EMBL/GenBank/DDBJ databases">
        <title>Annotation of Ixodes scapularis.</title>
        <authorList>
            <consortium name="Ixodes scapularis Genome Project Consortium"/>
            <person name="Caler E."/>
            <person name="Hannick L.I."/>
            <person name="Bidwell S."/>
            <person name="Joardar V."/>
            <person name="Thiagarajan M."/>
            <person name="Amedeo P."/>
            <person name="Galinsky K.J."/>
            <person name="Schobel S."/>
            <person name="Inman J."/>
            <person name="Hostetler J."/>
            <person name="Miller J."/>
            <person name="Hammond M."/>
            <person name="Megy K."/>
            <person name="Lawson D."/>
            <person name="Kodira C."/>
            <person name="Sutton G."/>
            <person name="Meyer J."/>
            <person name="Hill C.A."/>
            <person name="Birren B."/>
            <person name="Nene V."/>
            <person name="Collins F."/>
            <person name="Alarcon-Chaidez F."/>
            <person name="Wikel S."/>
            <person name="Strausberg R."/>
        </authorList>
    </citation>
    <scope>NUCLEOTIDE SEQUENCE [LARGE SCALE GENOMIC DNA]</scope>
    <source>
        <strain evidence="3">Wikel</strain>
        <strain evidence="1">Wikel colony</strain>
    </source>
</reference>
<dbReference type="VEuPathDB" id="VectorBase:ISCW007633"/>
<dbReference type="AlphaFoldDB" id="B7PSR7"/>
<sequence length="53" mass="5702">MEGGVLLFHANITTRGHNTNNFIKATIHVLKDVVVSRTRAFNAVALVDAVAVV</sequence>
<organism>
    <name type="scientific">Ixodes scapularis</name>
    <name type="common">Black-legged tick</name>
    <name type="synonym">Deer tick</name>
    <dbReference type="NCBI Taxonomy" id="6945"/>
    <lineage>
        <taxon>Eukaryota</taxon>
        <taxon>Metazoa</taxon>
        <taxon>Ecdysozoa</taxon>
        <taxon>Arthropoda</taxon>
        <taxon>Chelicerata</taxon>
        <taxon>Arachnida</taxon>
        <taxon>Acari</taxon>
        <taxon>Parasitiformes</taxon>
        <taxon>Ixodida</taxon>
        <taxon>Ixodoidea</taxon>
        <taxon>Ixodidae</taxon>
        <taxon>Ixodinae</taxon>
        <taxon>Ixodes</taxon>
    </lineage>
</organism>
<proteinExistence type="predicted"/>
<protein>
    <submittedName>
        <fullName evidence="1 2">Uncharacterized protein</fullName>
    </submittedName>
</protein>
<evidence type="ECO:0000313" key="3">
    <source>
        <dbReference type="Proteomes" id="UP000001555"/>
    </source>
</evidence>